<evidence type="ECO:0000313" key="1">
    <source>
        <dbReference type="EMBL" id="KTD19218.1"/>
    </source>
</evidence>
<dbReference type="STRING" id="456.Ljor_0015"/>
<evidence type="ECO:0000313" key="2">
    <source>
        <dbReference type="Proteomes" id="UP000055035"/>
    </source>
</evidence>
<comment type="caution">
    <text evidence="1">The sequence shown here is derived from an EMBL/GenBank/DDBJ whole genome shotgun (WGS) entry which is preliminary data.</text>
</comment>
<dbReference type="OrthoDB" id="9810277at2"/>
<name>A0A0W0VGJ2_9GAMM</name>
<organism evidence="1 2">
    <name type="scientific">Legionella jordanis</name>
    <dbReference type="NCBI Taxonomy" id="456"/>
    <lineage>
        <taxon>Bacteria</taxon>
        <taxon>Pseudomonadati</taxon>
        <taxon>Pseudomonadota</taxon>
        <taxon>Gammaproteobacteria</taxon>
        <taxon>Legionellales</taxon>
        <taxon>Legionellaceae</taxon>
        <taxon>Legionella</taxon>
    </lineage>
</organism>
<dbReference type="AlphaFoldDB" id="A0A0W0VGJ2"/>
<dbReference type="SUPFAM" id="SSF56112">
    <property type="entry name" value="Protein kinase-like (PK-like)"/>
    <property type="match status" value="1"/>
</dbReference>
<evidence type="ECO:0008006" key="3">
    <source>
        <dbReference type="Google" id="ProtNLM"/>
    </source>
</evidence>
<accession>A0A0W0VGJ2</accession>
<dbReference type="EMBL" id="LNYJ01000001">
    <property type="protein sequence ID" value="KTD19218.1"/>
    <property type="molecule type" value="Genomic_DNA"/>
</dbReference>
<proteinExistence type="predicted"/>
<dbReference type="InterPro" id="IPR052732">
    <property type="entry name" value="Cell-binding_unc_protein"/>
</dbReference>
<dbReference type="InterPro" id="IPR011009">
    <property type="entry name" value="Kinase-like_dom_sf"/>
</dbReference>
<dbReference type="PANTHER" id="PTHR43883">
    <property type="entry name" value="SLR0207 PROTEIN"/>
    <property type="match status" value="1"/>
</dbReference>
<keyword evidence="2" id="KW-1185">Reference proteome</keyword>
<sequence length="350" mass="40496">MKQSKKENWDALQEKVNFLKKPVAYLEKCTRIKAIETHMSWVFLTEHYAYKLKKPVTLPFLDLSSLSARKTNCCKECRINQELAAGIYLEVLPLMKNERQEFLTVGSQTQGEVVDYLLKMKRIPLHLTLDRVLTDQAQFSVAKLKEAANVLLQFYQKAQPIKLNSNDFLQRLKNFIQANMDVLGNSHYGLQPIAVKRLHEWQLCELQALIPLISQRVDNGQIRDCHGDLRPEHICLSDPPVIIDRLDFNDDLRIIDPCDELAYLTLECEFLGRADAGQLFITVYEQKTQDYLSPRLIAFYKSFRACLRARICLWHLDDPRISKPAAWLKKAKMYVNLALQALDQEAKSKG</sequence>
<dbReference type="Proteomes" id="UP000055035">
    <property type="component" value="Unassembled WGS sequence"/>
</dbReference>
<dbReference type="PANTHER" id="PTHR43883:SF1">
    <property type="entry name" value="GLUCONOKINASE"/>
    <property type="match status" value="1"/>
</dbReference>
<reference evidence="1 2" key="1">
    <citation type="submission" date="2015-11" db="EMBL/GenBank/DDBJ databases">
        <title>Genomic analysis of 38 Legionella species identifies large and diverse effector repertoires.</title>
        <authorList>
            <person name="Burstein D."/>
            <person name="Amaro F."/>
            <person name="Zusman T."/>
            <person name="Lifshitz Z."/>
            <person name="Cohen O."/>
            <person name="Gilbert J.A."/>
            <person name="Pupko T."/>
            <person name="Shuman H.A."/>
            <person name="Segal G."/>
        </authorList>
    </citation>
    <scope>NUCLEOTIDE SEQUENCE [LARGE SCALE GENOMIC DNA]</scope>
    <source>
        <strain evidence="1 2">BL-540</strain>
    </source>
</reference>
<gene>
    <name evidence="1" type="ORF">Ljor_0015</name>
</gene>
<dbReference type="PATRIC" id="fig|456.5.peg.15"/>
<dbReference type="RefSeq" id="WP_058469613.1">
    <property type="nucleotide sequence ID" value="NZ_CAAAIC010000013.1"/>
</dbReference>
<protein>
    <recommendedName>
        <fullName evidence="3">Phosphotransferase enzyme family protein</fullName>
    </recommendedName>
</protein>